<dbReference type="EMBL" id="KL198037">
    <property type="protein sequence ID" value="KDQ14558.1"/>
    <property type="molecule type" value="Genomic_DNA"/>
</dbReference>
<reference evidence="2" key="1">
    <citation type="journal article" date="2014" name="Proc. Natl. Acad. Sci. U.S.A.">
        <title>Extensive sampling of basidiomycete genomes demonstrates inadequacy of the white-rot/brown-rot paradigm for wood decay fungi.</title>
        <authorList>
            <person name="Riley R."/>
            <person name="Salamov A.A."/>
            <person name="Brown D.W."/>
            <person name="Nagy L.G."/>
            <person name="Floudas D."/>
            <person name="Held B.W."/>
            <person name="Levasseur A."/>
            <person name="Lombard V."/>
            <person name="Morin E."/>
            <person name="Otillar R."/>
            <person name="Lindquist E.A."/>
            <person name="Sun H."/>
            <person name="LaButti K.M."/>
            <person name="Schmutz J."/>
            <person name="Jabbour D."/>
            <person name="Luo H."/>
            <person name="Baker S.E."/>
            <person name="Pisabarro A.G."/>
            <person name="Walton J.D."/>
            <person name="Blanchette R.A."/>
            <person name="Henrissat B."/>
            <person name="Martin F."/>
            <person name="Cullen D."/>
            <person name="Hibbett D.S."/>
            <person name="Grigoriev I.V."/>
        </authorList>
    </citation>
    <scope>NUCLEOTIDE SEQUENCE [LARGE SCALE GENOMIC DNA]</scope>
    <source>
        <strain evidence="2">FD-172 SS1</strain>
    </source>
</reference>
<keyword evidence="2" id="KW-1185">Reference proteome</keyword>
<dbReference type="HOGENOM" id="CLU_2793656_0_0_1"/>
<evidence type="ECO:0000313" key="2">
    <source>
        <dbReference type="Proteomes" id="UP000027195"/>
    </source>
</evidence>
<evidence type="ECO:0000313" key="1">
    <source>
        <dbReference type="EMBL" id="KDQ14558.1"/>
    </source>
</evidence>
<name>A0A067MFI3_BOTB1</name>
<dbReference type="Proteomes" id="UP000027195">
    <property type="component" value="Unassembled WGS sequence"/>
</dbReference>
<dbReference type="AlphaFoldDB" id="A0A067MFI3"/>
<protein>
    <submittedName>
        <fullName evidence="1">Uncharacterized protein</fullName>
    </submittedName>
</protein>
<gene>
    <name evidence="1" type="ORF">BOTBODRAFT_345740</name>
</gene>
<proteinExistence type="predicted"/>
<sequence>MARLLMFDASNRTQRTTLTRPHTADFLRTCHAHYRLCTLEPIGPSAARPVLRTAAHLTHIPTSFISQI</sequence>
<accession>A0A067MFI3</accession>
<dbReference type="InParanoid" id="A0A067MFI3"/>
<organism evidence="1 2">
    <name type="scientific">Botryobasidium botryosum (strain FD-172 SS1)</name>
    <dbReference type="NCBI Taxonomy" id="930990"/>
    <lineage>
        <taxon>Eukaryota</taxon>
        <taxon>Fungi</taxon>
        <taxon>Dikarya</taxon>
        <taxon>Basidiomycota</taxon>
        <taxon>Agaricomycotina</taxon>
        <taxon>Agaricomycetes</taxon>
        <taxon>Cantharellales</taxon>
        <taxon>Botryobasidiaceae</taxon>
        <taxon>Botryobasidium</taxon>
    </lineage>
</organism>